<feature type="domain" description="DUF8052" evidence="1">
    <location>
        <begin position="3"/>
        <end position="164"/>
    </location>
</feature>
<keyword evidence="3" id="KW-1185">Reference proteome</keyword>
<dbReference type="KEGG" id="nth:Nther_1545"/>
<dbReference type="OrthoDB" id="2836917at2"/>
<dbReference type="AlphaFoldDB" id="B2A421"/>
<dbReference type="eggNOG" id="ENOG50330PN">
    <property type="taxonomic scope" value="Bacteria"/>
</dbReference>
<dbReference type="RefSeq" id="WP_012447993.1">
    <property type="nucleotide sequence ID" value="NC_010718.1"/>
</dbReference>
<dbReference type="InterPro" id="IPR058365">
    <property type="entry name" value="DUF8052"/>
</dbReference>
<evidence type="ECO:0000313" key="2">
    <source>
        <dbReference type="EMBL" id="ACB85123.1"/>
    </source>
</evidence>
<dbReference type="STRING" id="457570.Nther_1545"/>
<proteinExistence type="predicted"/>
<sequence>MKSSKYLKILKDRYSRLFDIYENYKVGDNYFDLLTSCNIKGVKYMLTKKAKVYTVERNEHCLVNLFNNPVNLERLKDVADKVIDSIDYLVEPHPDHMKTIITGVIIAEYGASEEGENFVMTFRYQKPFMFYLKGWCEVRLVLVDLYQQKLVHNPKDKEVVKLYNIPDDLMNKVDSR</sequence>
<name>B2A421_NATTJ</name>
<dbReference type="InParanoid" id="B2A421"/>
<evidence type="ECO:0000313" key="3">
    <source>
        <dbReference type="Proteomes" id="UP000001683"/>
    </source>
</evidence>
<dbReference type="Pfam" id="PF26226">
    <property type="entry name" value="DUF8052"/>
    <property type="match status" value="1"/>
</dbReference>
<reference evidence="2 3" key="1">
    <citation type="submission" date="2008-04" db="EMBL/GenBank/DDBJ databases">
        <title>Complete sequence of chromosome of Natranaerobius thermophilus JW/NM-WN-LF.</title>
        <authorList>
            <consortium name="US DOE Joint Genome Institute"/>
            <person name="Copeland A."/>
            <person name="Lucas S."/>
            <person name="Lapidus A."/>
            <person name="Glavina del Rio T."/>
            <person name="Dalin E."/>
            <person name="Tice H."/>
            <person name="Bruce D."/>
            <person name="Goodwin L."/>
            <person name="Pitluck S."/>
            <person name="Chertkov O."/>
            <person name="Brettin T."/>
            <person name="Detter J.C."/>
            <person name="Han C."/>
            <person name="Kuske C.R."/>
            <person name="Schmutz J."/>
            <person name="Larimer F."/>
            <person name="Land M."/>
            <person name="Hauser L."/>
            <person name="Kyrpides N."/>
            <person name="Lykidis A."/>
            <person name="Mesbah N.M."/>
            <person name="Wiegel J."/>
        </authorList>
    </citation>
    <scope>NUCLEOTIDE SEQUENCE [LARGE SCALE GENOMIC DNA]</scope>
    <source>
        <strain evidence="3">ATCC BAA-1301 / DSM 18059 / JW/NM-WN-LF</strain>
    </source>
</reference>
<gene>
    <name evidence="2" type="ordered locus">Nther_1545</name>
</gene>
<organism evidence="2 3">
    <name type="scientific">Natranaerobius thermophilus (strain ATCC BAA-1301 / DSM 18059 / JW/NM-WN-LF)</name>
    <dbReference type="NCBI Taxonomy" id="457570"/>
    <lineage>
        <taxon>Bacteria</taxon>
        <taxon>Bacillati</taxon>
        <taxon>Bacillota</taxon>
        <taxon>Clostridia</taxon>
        <taxon>Natranaerobiales</taxon>
        <taxon>Natranaerobiaceae</taxon>
        <taxon>Natranaerobius</taxon>
    </lineage>
</organism>
<dbReference type="Proteomes" id="UP000001683">
    <property type="component" value="Chromosome"/>
</dbReference>
<protein>
    <recommendedName>
        <fullName evidence="1">DUF8052 domain-containing protein</fullName>
    </recommendedName>
</protein>
<evidence type="ECO:0000259" key="1">
    <source>
        <dbReference type="Pfam" id="PF26226"/>
    </source>
</evidence>
<dbReference type="HOGENOM" id="CLU_100108_1_0_9"/>
<reference evidence="2 3" key="2">
    <citation type="journal article" date="2011" name="J. Bacteriol.">
        <title>Complete genome sequence of the anaerobic, halophilic alkalithermophile Natranaerobius thermophilus JW/NM-WN-LF.</title>
        <authorList>
            <person name="Zhao B."/>
            <person name="Mesbah N.M."/>
            <person name="Dalin E."/>
            <person name="Goodwin L."/>
            <person name="Nolan M."/>
            <person name="Pitluck S."/>
            <person name="Chertkov O."/>
            <person name="Brettin T.S."/>
            <person name="Han J."/>
            <person name="Larimer F.W."/>
            <person name="Land M.L."/>
            <person name="Hauser L."/>
            <person name="Kyrpides N."/>
            <person name="Wiegel J."/>
        </authorList>
    </citation>
    <scope>NUCLEOTIDE SEQUENCE [LARGE SCALE GENOMIC DNA]</scope>
    <source>
        <strain evidence="3">ATCC BAA-1301 / DSM 18059 / JW/NM-WN-LF</strain>
    </source>
</reference>
<dbReference type="EMBL" id="CP001034">
    <property type="protein sequence ID" value="ACB85123.1"/>
    <property type="molecule type" value="Genomic_DNA"/>
</dbReference>
<accession>B2A421</accession>